<name>A0ABS4G1D6_9CLOT</name>
<feature type="transmembrane region" description="Helical" evidence="1">
    <location>
        <begin position="49"/>
        <end position="74"/>
    </location>
</feature>
<reference evidence="2 3" key="1">
    <citation type="submission" date="2021-03" db="EMBL/GenBank/DDBJ databases">
        <title>Genomic Encyclopedia of Type Strains, Phase IV (KMG-IV): sequencing the most valuable type-strain genomes for metagenomic binning, comparative biology and taxonomic classification.</title>
        <authorList>
            <person name="Goeker M."/>
        </authorList>
    </citation>
    <scope>NUCLEOTIDE SEQUENCE [LARGE SCALE GENOMIC DNA]</scope>
    <source>
        <strain evidence="2 3">DSM 6139</strain>
    </source>
</reference>
<dbReference type="RefSeq" id="WP_209458589.1">
    <property type="nucleotide sequence ID" value="NZ_JAGGKC010000005.1"/>
</dbReference>
<protein>
    <submittedName>
        <fullName evidence="2">Membrane protein</fullName>
    </submittedName>
</protein>
<proteinExistence type="predicted"/>
<comment type="caution">
    <text evidence="2">The sequence shown here is derived from an EMBL/GenBank/DDBJ whole genome shotgun (WGS) entry which is preliminary data.</text>
</comment>
<evidence type="ECO:0000256" key="1">
    <source>
        <dbReference type="SAM" id="Phobius"/>
    </source>
</evidence>
<dbReference type="EMBL" id="JAGGKC010000005">
    <property type="protein sequence ID" value="MBP1918352.1"/>
    <property type="molecule type" value="Genomic_DNA"/>
</dbReference>
<gene>
    <name evidence="2" type="ORF">J2Z34_000824</name>
</gene>
<keyword evidence="1" id="KW-0812">Transmembrane</keyword>
<feature type="transmembrane region" description="Helical" evidence="1">
    <location>
        <begin position="81"/>
        <end position="107"/>
    </location>
</feature>
<keyword evidence="1" id="KW-0472">Membrane</keyword>
<evidence type="ECO:0000313" key="2">
    <source>
        <dbReference type="EMBL" id="MBP1918352.1"/>
    </source>
</evidence>
<sequence>MKLTLLPATRAGKWSSGLFLAFILTAITVIVLSSEQQRSDGAPDMLGGMVLGISILVMYLTSILASIAGLIAVIRMKENSILVSISIPFGLIFLGGMLTFLIAFIAMKQW</sequence>
<accession>A0ABS4G1D6</accession>
<evidence type="ECO:0000313" key="3">
    <source>
        <dbReference type="Proteomes" id="UP001519271"/>
    </source>
</evidence>
<keyword evidence="3" id="KW-1185">Reference proteome</keyword>
<organism evidence="2 3">
    <name type="scientific">Youngiibacter multivorans</name>
    <dbReference type="NCBI Taxonomy" id="937251"/>
    <lineage>
        <taxon>Bacteria</taxon>
        <taxon>Bacillati</taxon>
        <taxon>Bacillota</taxon>
        <taxon>Clostridia</taxon>
        <taxon>Eubacteriales</taxon>
        <taxon>Clostridiaceae</taxon>
        <taxon>Youngiibacter</taxon>
    </lineage>
</organism>
<keyword evidence="1" id="KW-1133">Transmembrane helix</keyword>
<dbReference type="Proteomes" id="UP001519271">
    <property type="component" value="Unassembled WGS sequence"/>
</dbReference>